<evidence type="ECO:0000313" key="1">
    <source>
        <dbReference type="EMBL" id="SDG88516.1"/>
    </source>
</evidence>
<name>A0A1G7XWW9_9HYPH</name>
<dbReference type="EMBL" id="FNCS01000011">
    <property type="protein sequence ID" value="SDG88516.1"/>
    <property type="molecule type" value="Genomic_DNA"/>
</dbReference>
<organism evidence="1 2">
    <name type="scientific">Pelagibacterium luteolum</name>
    <dbReference type="NCBI Taxonomy" id="440168"/>
    <lineage>
        <taxon>Bacteria</taxon>
        <taxon>Pseudomonadati</taxon>
        <taxon>Pseudomonadota</taxon>
        <taxon>Alphaproteobacteria</taxon>
        <taxon>Hyphomicrobiales</taxon>
        <taxon>Devosiaceae</taxon>
        <taxon>Pelagibacterium</taxon>
    </lineage>
</organism>
<protein>
    <submittedName>
        <fullName evidence="1">Uncharacterized protein</fullName>
    </submittedName>
</protein>
<evidence type="ECO:0000313" key="2">
    <source>
        <dbReference type="Proteomes" id="UP000199495"/>
    </source>
</evidence>
<dbReference type="STRING" id="440168.SAMN04487974_11144"/>
<dbReference type="RefSeq" id="WP_090597566.1">
    <property type="nucleotide sequence ID" value="NZ_FNCS01000011.1"/>
</dbReference>
<dbReference type="Proteomes" id="UP000199495">
    <property type="component" value="Unassembled WGS sequence"/>
</dbReference>
<dbReference type="AlphaFoldDB" id="A0A1G7XWW9"/>
<reference evidence="1 2" key="1">
    <citation type="submission" date="2016-10" db="EMBL/GenBank/DDBJ databases">
        <authorList>
            <person name="de Groot N.N."/>
        </authorList>
    </citation>
    <scope>NUCLEOTIDE SEQUENCE [LARGE SCALE GENOMIC DNA]</scope>
    <source>
        <strain evidence="1 2">CGMCC 1.10267</strain>
    </source>
</reference>
<accession>A0A1G7XWW9</accession>
<keyword evidence="2" id="KW-1185">Reference proteome</keyword>
<gene>
    <name evidence="1" type="ORF">SAMN04487974_11144</name>
</gene>
<sequence length="326" mass="36428">MTAFDIVKAPIFFRDIVKRKRRRVMEPVNVLMRVPIKLPPLDPDRLSTPQEFGEQDGLFLHSTEIMARCSQPSGQAYTLEDLRELERCSAEDLVDALVKSPRHPYAPVLDDEMRNLAVIERDWGSQCDKALAWLQKLASVEGDIYAPIPYPCLAISLDTASHQLKGQAVPTPRQSPALLLPTLYLPLDMPASVPDDIRRVIDLPWAGRGIPHSPSRQGLGLPPSDRNYWAVRTFAGLFDYLELKGSELWPGELPYGELAAANAALRRVERHEVSHDWIGLFLGAEPDRFGSNSQYIQALQSLLRAYYAALDEPVPPDASELSGLTL</sequence>
<proteinExistence type="predicted"/>